<evidence type="ECO:0000313" key="2">
    <source>
        <dbReference type="EMBL" id="CAE7243174.1"/>
    </source>
</evidence>
<dbReference type="EMBL" id="CAJNDS010000999">
    <property type="protein sequence ID" value="CAE7243174.1"/>
    <property type="molecule type" value="Genomic_DNA"/>
</dbReference>
<dbReference type="OrthoDB" id="2791787at2759"/>
<reference evidence="2" key="1">
    <citation type="submission" date="2021-02" db="EMBL/GenBank/DDBJ databases">
        <authorList>
            <person name="Dougan E. K."/>
            <person name="Rhodes N."/>
            <person name="Thang M."/>
            <person name="Chan C."/>
        </authorList>
    </citation>
    <scope>NUCLEOTIDE SEQUENCE</scope>
</reference>
<dbReference type="AlphaFoldDB" id="A0A812L8Z8"/>
<organism evidence="2 3">
    <name type="scientific">Symbiodinium natans</name>
    <dbReference type="NCBI Taxonomy" id="878477"/>
    <lineage>
        <taxon>Eukaryota</taxon>
        <taxon>Sar</taxon>
        <taxon>Alveolata</taxon>
        <taxon>Dinophyceae</taxon>
        <taxon>Suessiales</taxon>
        <taxon>Symbiodiniaceae</taxon>
        <taxon>Symbiodinium</taxon>
    </lineage>
</organism>
<protein>
    <submittedName>
        <fullName evidence="2">Uncharacterized protein</fullName>
    </submittedName>
</protein>
<sequence>MAAPAQPALEIKVHRHGWEEQYSDRGTGARQDLTTWRPKDPLDPNHFRVSHTATNSRHPPCAEPLVVTPLSEGCLAKPLCCECVWTDDRTKGSRDGQLWRPVPPPGFVALSDMGVHMDNRGISPGTRKPAHEIDPWFRCVKDTLVAPTGRTAKLWTDAGSRGKYDGGVWMIADSDGFAAGSGKTYEGGVRHQEYKLI</sequence>
<evidence type="ECO:0000256" key="1">
    <source>
        <dbReference type="SAM" id="MobiDB-lite"/>
    </source>
</evidence>
<evidence type="ECO:0000313" key="3">
    <source>
        <dbReference type="Proteomes" id="UP000604046"/>
    </source>
</evidence>
<dbReference type="Proteomes" id="UP000604046">
    <property type="component" value="Unassembled WGS sequence"/>
</dbReference>
<proteinExistence type="predicted"/>
<accession>A0A812L8Z8</accession>
<gene>
    <name evidence="2" type="ORF">SNAT2548_LOCUS11239</name>
</gene>
<comment type="caution">
    <text evidence="2">The sequence shown here is derived from an EMBL/GenBank/DDBJ whole genome shotgun (WGS) entry which is preliminary data.</text>
</comment>
<feature type="region of interest" description="Disordered" evidence="1">
    <location>
        <begin position="20"/>
        <end position="44"/>
    </location>
</feature>
<keyword evidence="3" id="KW-1185">Reference proteome</keyword>
<name>A0A812L8Z8_9DINO</name>